<feature type="domain" description="NAC" evidence="5">
    <location>
        <begin position="4"/>
        <end position="167"/>
    </location>
</feature>
<keyword evidence="2" id="KW-0238">DNA-binding</keyword>
<dbReference type="SUPFAM" id="SSF101941">
    <property type="entry name" value="NAC domain"/>
    <property type="match status" value="1"/>
</dbReference>
<evidence type="ECO:0000259" key="5">
    <source>
        <dbReference type="PROSITE" id="PS51005"/>
    </source>
</evidence>
<dbReference type="RefSeq" id="XP_056683031.1">
    <property type="nucleotide sequence ID" value="XM_056827053.1"/>
</dbReference>
<evidence type="ECO:0000256" key="3">
    <source>
        <dbReference type="ARBA" id="ARBA00023163"/>
    </source>
</evidence>
<reference evidence="6" key="1">
    <citation type="journal article" date="2021" name="Nat. Commun.">
        <title>Genomic analyses provide insights into spinach domestication and the genetic basis of agronomic traits.</title>
        <authorList>
            <person name="Cai X."/>
            <person name="Sun X."/>
            <person name="Xu C."/>
            <person name="Sun H."/>
            <person name="Wang X."/>
            <person name="Ge C."/>
            <person name="Zhang Z."/>
            <person name="Wang Q."/>
            <person name="Fei Z."/>
            <person name="Jiao C."/>
            <person name="Wang Q."/>
        </authorList>
    </citation>
    <scope>NUCLEOTIDE SEQUENCE [LARGE SCALE GENOMIC DNA]</scope>
    <source>
        <strain evidence="6">cv. Varoflay</strain>
    </source>
</reference>
<keyword evidence="6" id="KW-1185">Reference proteome</keyword>
<evidence type="ECO:0000313" key="6">
    <source>
        <dbReference type="Proteomes" id="UP000813463"/>
    </source>
</evidence>
<dbReference type="PANTHER" id="PTHR31719:SF43">
    <property type="entry name" value="NAC TRANSCRIPTION FACTOR 56"/>
    <property type="match status" value="1"/>
</dbReference>
<dbReference type="PANTHER" id="PTHR31719">
    <property type="entry name" value="NAC TRANSCRIPTION FACTOR 56"/>
    <property type="match status" value="1"/>
</dbReference>
<dbReference type="InterPro" id="IPR036093">
    <property type="entry name" value="NAC_dom_sf"/>
</dbReference>
<dbReference type="InterPro" id="IPR003441">
    <property type="entry name" value="NAC-dom"/>
</dbReference>
<keyword evidence="4" id="KW-0539">Nucleus</keyword>
<proteinExistence type="predicted"/>
<evidence type="ECO:0000313" key="7">
    <source>
        <dbReference type="RefSeq" id="XP_056683031.1"/>
    </source>
</evidence>
<dbReference type="Gene3D" id="2.170.150.80">
    <property type="entry name" value="NAC domain"/>
    <property type="match status" value="1"/>
</dbReference>
<evidence type="ECO:0000256" key="1">
    <source>
        <dbReference type="ARBA" id="ARBA00023015"/>
    </source>
</evidence>
<name>A0ABM3QI44_SPIOL</name>
<gene>
    <name evidence="7" type="primary">LOC130459591</name>
</gene>
<keyword evidence="3" id="KW-0804">Transcription</keyword>
<dbReference type="Pfam" id="PF02365">
    <property type="entry name" value="NAM"/>
    <property type="match status" value="1"/>
</dbReference>
<accession>A0ABM3QI44</accession>
<evidence type="ECO:0000256" key="4">
    <source>
        <dbReference type="ARBA" id="ARBA00023242"/>
    </source>
</evidence>
<dbReference type="PROSITE" id="PS51005">
    <property type="entry name" value="NAC"/>
    <property type="match status" value="1"/>
</dbReference>
<evidence type="ECO:0000256" key="2">
    <source>
        <dbReference type="ARBA" id="ARBA00023125"/>
    </source>
</evidence>
<dbReference type="Proteomes" id="UP000813463">
    <property type="component" value="Chromosome 4"/>
</dbReference>
<keyword evidence="1" id="KW-0805">Transcription regulation</keyword>
<protein>
    <recommendedName>
        <fullName evidence="5">NAC domain-containing protein</fullName>
    </recommendedName>
</protein>
<reference evidence="7" key="2">
    <citation type="submission" date="2025-08" db="UniProtKB">
        <authorList>
            <consortium name="RefSeq"/>
        </authorList>
    </citation>
    <scope>IDENTIFICATION</scope>
    <source>
        <tissue evidence="7">Leaf</tissue>
    </source>
</reference>
<dbReference type="GeneID" id="130459591"/>
<organism evidence="6 7">
    <name type="scientific">Spinacia oleracea</name>
    <name type="common">Spinach</name>
    <dbReference type="NCBI Taxonomy" id="3562"/>
    <lineage>
        <taxon>Eukaryota</taxon>
        <taxon>Viridiplantae</taxon>
        <taxon>Streptophyta</taxon>
        <taxon>Embryophyta</taxon>
        <taxon>Tracheophyta</taxon>
        <taxon>Spermatophyta</taxon>
        <taxon>Magnoliopsida</taxon>
        <taxon>eudicotyledons</taxon>
        <taxon>Gunneridae</taxon>
        <taxon>Pentapetalae</taxon>
        <taxon>Caryophyllales</taxon>
        <taxon>Chenopodiaceae</taxon>
        <taxon>Chenopodioideae</taxon>
        <taxon>Anserineae</taxon>
        <taxon>Spinacia</taxon>
    </lineage>
</organism>
<sequence>MHNLPPGFVFEPTFPEILTTFLPQRLIFGLESLLDYQGIISEIDLYGDKTPEDIFENSEQKEFYFFTKCKGTGKRMQREIAGKGCWTSKSTTDNCVVEIEGKERRVGTKRQFKFQNSENNPCKDCSISWIMHEYLIDKDYIKDVALNCNKYDINNEDIIAFCHVYKKNEPKKVVMKRKSLQFPEEGINKKICIEAKHGFQDDNNNKEINYKEGDNDNNDINYQFITTTLDNVASLEFNNNNNNNNNNNVHINNVDEDMDETLNMIDFSSEIDWDIIINNNNISMNDDSNFERVLSNEEKRYLNYDNGFIGACFDENNNDNNNNNNNNNNKGEDWNKFINDDARLLQN</sequence>